<evidence type="ECO:0000256" key="3">
    <source>
        <dbReference type="ARBA" id="ARBA00022989"/>
    </source>
</evidence>
<evidence type="ECO:0000256" key="4">
    <source>
        <dbReference type="ARBA" id="ARBA00023136"/>
    </source>
</evidence>
<dbReference type="InterPro" id="IPR014743">
    <property type="entry name" value="Cl-channel_core"/>
</dbReference>
<dbReference type="Proteomes" id="UP000572051">
    <property type="component" value="Unassembled WGS sequence"/>
</dbReference>
<keyword evidence="4 5" id="KW-0472">Membrane</keyword>
<dbReference type="SUPFAM" id="SSF81340">
    <property type="entry name" value="Clc chloride channel"/>
    <property type="match status" value="1"/>
</dbReference>
<comment type="caution">
    <text evidence="6">The sequence shown here is derived from an EMBL/GenBank/DDBJ whole genome shotgun (WGS) entry which is preliminary data.</text>
</comment>
<name>A0A7Z0EJ33_9ACTN</name>
<gene>
    <name evidence="6" type="ORF">HNR10_000880</name>
</gene>
<feature type="transmembrane region" description="Helical" evidence="5">
    <location>
        <begin position="112"/>
        <end position="143"/>
    </location>
</feature>
<dbReference type="Pfam" id="PF00654">
    <property type="entry name" value="Voltage_CLC"/>
    <property type="match status" value="1"/>
</dbReference>
<feature type="transmembrane region" description="Helical" evidence="5">
    <location>
        <begin position="335"/>
        <end position="354"/>
    </location>
</feature>
<evidence type="ECO:0000256" key="1">
    <source>
        <dbReference type="ARBA" id="ARBA00004141"/>
    </source>
</evidence>
<comment type="subcellular location">
    <subcellularLocation>
        <location evidence="1">Membrane</location>
        <topology evidence="1">Multi-pass membrane protein</topology>
    </subcellularLocation>
</comment>
<evidence type="ECO:0000313" key="7">
    <source>
        <dbReference type="Proteomes" id="UP000572051"/>
    </source>
</evidence>
<evidence type="ECO:0000256" key="5">
    <source>
        <dbReference type="SAM" id="Phobius"/>
    </source>
</evidence>
<dbReference type="GO" id="GO:0015108">
    <property type="term" value="F:chloride transmembrane transporter activity"/>
    <property type="evidence" value="ECO:0007669"/>
    <property type="project" value="InterPro"/>
</dbReference>
<dbReference type="Gene3D" id="1.10.3080.10">
    <property type="entry name" value="Clc chloride channel"/>
    <property type="match status" value="1"/>
</dbReference>
<organism evidence="6 7">
    <name type="scientific">Nocardiopsis aegyptia</name>
    <dbReference type="NCBI Taxonomy" id="220378"/>
    <lineage>
        <taxon>Bacteria</taxon>
        <taxon>Bacillati</taxon>
        <taxon>Actinomycetota</taxon>
        <taxon>Actinomycetes</taxon>
        <taxon>Streptosporangiales</taxon>
        <taxon>Nocardiopsidaceae</taxon>
        <taxon>Nocardiopsis</taxon>
    </lineage>
</organism>
<evidence type="ECO:0000256" key="2">
    <source>
        <dbReference type="ARBA" id="ARBA00022692"/>
    </source>
</evidence>
<feature type="transmembrane region" description="Helical" evidence="5">
    <location>
        <begin position="267"/>
        <end position="287"/>
    </location>
</feature>
<dbReference type="EMBL" id="JACCFS010000001">
    <property type="protein sequence ID" value="NYJ32999.1"/>
    <property type="molecule type" value="Genomic_DNA"/>
</dbReference>
<evidence type="ECO:0000313" key="6">
    <source>
        <dbReference type="EMBL" id="NYJ32999.1"/>
    </source>
</evidence>
<feature type="transmembrane region" description="Helical" evidence="5">
    <location>
        <begin position="233"/>
        <end position="260"/>
    </location>
</feature>
<keyword evidence="2 5" id="KW-0812">Transmembrane</keyword>
<accession>A0A7Z0EJ33</accession>
<dbReference type="InterPro" id="IPR001807">
    <property type="entry name" value="ClC"/>
</dbReference>
<dbReference type="RefSeq" id="WP_179821000.1">
    <property type="nucleotide sequence ID" value="NZ_JACCFS010000001.1"/>
</dbReference>
<reference evidence="6 7" key="1">
    <citation type="submission" date="2020-07" db="EMBL/GenBank/DDBJ databases">
        <title>Sequencing the genomes of 1000 actinobacteria strains.</title>
        <authorList>
            <person name="Klenk H.-P."/>
        </authorList>
    </citation>
    <scope>NUCLEOTIDE SEQUENCE [LARGE SCALE GENOMIC DNA]</scope>
    <source>
        <strain evidence="6 7">DSM 44442</strain>
    </source>
</reference>
<feature type="transmembrane region" description="Helical" evidence="5">
    <location>
        <begin position="191"/>
        <end position="213"/>
    </location>
</feature>
<feature type="transmembrane region" description="Helical" evidence="5">
    <location>
        <begin position="307"/>
        <end position="328"/>
    </location>
</feature>
<sequence length="425" mass="42877">MGEERDTTGGPVPLARRLLPLVVPALVVGVGSALVLLAVEAVAALLQEWVWTVLPGAAGIDGQGALWTVGVLTLTGIAVGLVVWKAPGHAGPEPATVELVTEPLEPRAVPGLLITVVLALACGVSLGPENPVIAVNVALIYWAGRRLVPAAPGQAWVGLSTAATIGALFSTPVAAALLLSEMAAGDRDEPLWDRLVLPLVAAGAAAVTTHALAGHALSLSLPPYPGPSAGDVVSGSVIALVGGVVGLALVYAFPVVTGWFRRLRHPVLMVGTGGLVLGLLGVLGGRLTMFKGLEEMGELAARSSEVGVGALVVIIVVRMAALLTAASCGFRGGRIFPVLFTGVALGLLAAKLVPAVPVSLAVASAVVGILAAVTRLGWLSLFIAVTVVPDLGLLPVLCLAVLPVWLLVSGRPEMVVPAEPDSARG</sequence>
<dbReference type="PANTHER" id="PTHR43427:SF9">
    <property type="entry name" value="ION-TRANSPORT PROTEIN YFEO-RELATED"/>
    <property type="match status" value="1"/>
</dbReference>
<feature type="transmembrane region" description="Helical" evidence="5">
    <location>
        <begin position="360"/>
        <end position="384"/>
    </location>
</feature>
<dbReference type="PRINTS" id="PR00762">
    <property type="entry name" value="CLCHANNEL"/>
</dbReference>
<proteinExistence type="predicted"/>
<feature type="transmembrane region" description="Helical" evidence="5">
    <location>
        <begin position="391"/>
        <end position="408"/>
    </location>
</feature>
<dbReference type="InterPro" id="IPR050368">
    <property type="entry name" value="ClC-type_chloride_channel"/>
</dbReference>
<dbReference type="GO" id="GO:0005886">
    <property type="term" value="C:plasma membrane"/>
    <property type="evidence" value="ECO:0007669"/>
    <property type="project" value="TreeGrafter"/>
</dbReference>
<dbReference type="NCBIfam" id="NF002971">
    <property type="entry name" value="PRK03655.1"/>
    <property type="match status" value="1"/>
</dbReference>
<dbReference type="PANTHER" id="PTHR43427">
    <property type="entry name" value="CHLORIDE CHANNEL PROTEIN CLC-E"/>
    <property type="match status" value="1"/>
</dbReference>
<dbReference type="CDD" id="cd00400">
    <property type="entry name" value="Voltage_gated_ClC"/>
    <property type="match status" value="1"/>
</dbReference>
<keyword evidence="3 5" id="KW-1133">Transmembrane helix</keyword>
<feature type="transmembrane region" description="Helical" evidence="5">
    <location>
        <begin position="65"/>
        <end position="84"/>
    </location>
</feature>
<feature type="transmembrane region" description="Helical" evidence="5">
    <location>
        <begin position="21"/>
        <end position="45"/>
    </location>
</feature>
<dbReference type="AlphaFoldDB" id="A0A7Z0EJ33"/>
<protein>
    <submittedName>
        <fullName evidence="6">H+/Cl- antiporter ClcA</fullName>
    </submittedName>
</protein>
<feature type="transmembrane region" description="Helical" evidence="5">
    <location>
        <begin position="155"/>
        <end position="179"/>
    </location>
</feature>
<keyword evidence="7" id="KW-1185">Reference proteome</keyword>